<name>A0A1J1JBQ9_PLAAG</name>
<gene>
    <name evidence="1" type="ORF">PLAM_0202</name>
</gene>
<protein>
    <submittedName>
        <fullName evidence="1">Uncharacterized protein</fullName>
    </submittedName>
</protein>
<organism evidence="1">
    <name type="scientific">Planktothrix agardhii</name>
    <name type="common">Oscillatoria agardhii</name>
    <dbReference type="NCBI Taxonomy" id="1160"/>
    <lineage>
        <taxon>Bacteria</taxon>
        <taxon>Bacillati</taxon>
        <taxon>Cyanobacteriota</taxon>
        <taxon>Cyanophyceae</taxon>
        <taxon>Oscillatoriophycideae</taxon>
        <taxon>Oscillatoriales</taxon>
        <taxon>Microcoleaceae</taxon>
        <taxon>Planktothrix</taxon>
    </lineage>
</organism>
<dbReference type="RefSeq" id="WP_235751402.1">
    <property type="nucleotide sequence ID" value="NZ_LR882950.1"/>
</dbReference>
<dbReference type="EMBL" id="LO018304">
    <property type="protein sequence ID" value="CUM58169.1"/>
    <property type="molecule type" value="Genomic_DNA"/>
</dbReference>
<reference evidence="1" key="1">
    <citation type="submission" date="2015-09" db="EMBL/GenBank/DDBJ databases">
        <authorList>
            <person name="Jackson K.R."/>
            <person name="Lunt B.L."/>
            <person name="Fisher J.N.B."/>
            <person name="Gardner A.V."/>
            <person name="Bailey M.E."/>
            <person name="Deus L.M."/>
            <person name="Earl A.S."/>
            <person name="Gibby P.D."/>
            <person name="Hartmann K.A."/>
            <person name="Liu J.E."/>
            <person name="Manci A.M."/>
            <person name="Nielsen D.A."/>
            <person name="Solomon M.B."/>
            <person name="Breakwell D.P."/>
            <person name="Burnett S.H."/>
            <person name="Grose J.H."/>
        </authorList>
    </citation>
    <scope>NUCLEOTIDE SEQUENCE</scope>
    <source>
        <strain evidence="1">7805</strain>
    </source>
</reference>
<sequence>MDRLIVKILQTGDQVLNVSYIGEEIHIVIRKSNEEVCVYSVSRNQKGQPKLSKTPAITITQGDGEVEARATDANGQEVLSITA</sequence>
<dbReference type="AlphaFoldDB" id="A0A1J1JBQ9"/>
<accession>A0A1J1JBQ9</accession>
<evidence type="ECO:0000313" key="1">
    <source>
        <dbReference type="EMBL" id="CUM58169.1"/>
    </source>
</evidence>
<proteinExistence type="predicted"/>